<dbReference type="OrthoDB" id="648493at2"/>
<feature type="transmembrane region" description="Helical" evidence="1">
    <location>
        <begin position="153"/>
        <end position="170"/>
    </location>
</feature>
<protein>
    <recommendedName>
        <fullName evidence="4">DUF2306 domain-containing protein</fullName>
    </recommendedName>
</protein>
<feature type="transmembrane region" description="Helical" evidence="1">
    <location>
        <begin position="18"/>
        <end position="39"/>
    </location>
</feature>
<evidence type="ECO:0000313" key="3">
    <source>
        <dbReference type="Proteomes" id="UP000292085"/>
    </source>
</evidence>
<dbReference type="RefSeq" id="WP_130157066.1">
    <property type="nucleotide sequence ID" value="NZ_SGIS01000013.1"/>
</dbReference>
<feature type="transmembrane region" description="Helical" evidence="1">
    <location>
        <begin position="176"/>
        <end position="197"/>
    </location>
</feature>
<evidence type="ECO:0000256" key="1">
    <source>
        <dbReference type="SAM" id="Phobius"/>
    </source>
</evidence>
<reference evidence="2 3" key="1">
    <citation type="submission" date="2019-02" db="EMBL/GenBank/DDBJ databases">
        <authorList>
            <person name="Li Y."/>
        </authorList>
    </citation>
    <scope>NUCLEOTIDE SEQUENCE [LARGE SCALE GENOMIC DNA]</scope>
    <source>
        <strain evidence="2 3">3-7</strain>
    </source>
</reference>
<name>A0A4Q6Y528_9SPHN</name>
<keyword evidence="1" id="KW-0472">Membrane</keyword>
<feature type="transmembrane region" description="Helical" evidence="1">
    <location>
        <begin position="51"/>
        <end position="69"/>
    </location>
</feature>
<proteinExistence type="predicted"/>
<comment type="caution">
    <text evidence="2">The sequence shown here is derived from an EMBL/GenBank/DDBJ whole genome shotgun (WGS) entry which is preliminary data.</text>
</comment>
<feature type="transmembrane region" description="Helical" evidence="1">
    <location>
        <begin position="123"/>
        <end position="141"/>
    </location>
</feature>
<sequence length="241" mass="25539">MATVAQRGGAKLNTERRFFATMALVISAATFIGFAPSYYLAPMFAARPLSMLLHVHGVVFTAWILLYVAQTGLISASRADIHRIVGPVAVVLAIAMVPLGIAAAIVTKQVAAAHHMPPQGPPLVFPLGAILTFAVLVGAGFVRRKQSAWHKRLMLLGTAAILTTPLARITRFTHIGLAPAFGGMILTDVLLAALAIYDIRTRGKLHPATIWGGGFFLATQALRVALNAMPAWQAFAKGLTG</sequence>
<keyword evidence="3" id="KW-1185">Reference proteome</keyword>
<dbReference type="EMBL" id="SGIS01000013">
    <property type="protein sequence ID" value="RZF64539.1"/>
    <property type="molecule type" value="Genomic_DNA"/>
</dbReference>
<organism evidence="2 3">
    <name type="scientific">Sphingomonas populi</name>
    <dbReference type="NCBI Taxonomy" id="2484750"/>
    <lineage>
        <taxon>Bacteria</taxon>
        <taxon>Pseudomonadati</taxon>
        <taxon>Pseudomonadota</taxon>
        <taxon>Alphaproteobacteria</taxon>
        <taxon>Sphingomonadales</taxon>
        <taxon>Sphingomonadaceae</taxon>
        <taxon>Sphingomonas</taxon>
    </lineage>
</organism>
<dbReference type="AlphaFoldDB" id="A0A4Q6Y528"/>
<gene>
    <name evidence="2" type="ORF">EWE75_10220</name>
</gene>
<evidence type="ECO:0008006" key="4">
    <source>
        <dbReference type="Google" id="ProtNLM"/>
    </source>
</evidence>
<keyword evidence="1" id="KW-1133">Transmembrane helix</keyword>
<accession>A0A4Q6Y528</accession>
<evidence type="ECO:0000313" key="2">
    <source>
        <dbReference type="EMBL" id="RZF64539.1"/>
    </source>
</evidence>
<feature type="transmembrane region" description="Helical" evidence="1">
    <location>
        <begin position="81"/>
        <end position="103"/>
    </location>
</feature>
<dbReference type="Proteomes" id="UP000292085">
    <property type="component" value="Unassembled WGS sequence"/>
</dbReference>
<keyword evidence="1" id="KW-0812">Transmembrane</keyword>